<reference evidence="2 3" key="1">
    <citation type="submission" date="2009-12" db="EMBL/GenBank/DDBJ databases">
        <title>The draft genome of Batrachochytrium dendrobatidis.</title>
        <authorList>
            <consortium name="US DOE Joint Genome Institute (JGI-PGF)"/>
            <person name="Kuo A."/>
            <person name="Salamov A."/>
            <person name="Schmutz J."/>
            <person name="Lucas S."/>
            <person name="Pitluck S."/>
            <person name="Rosenblum E."/>
            <person name="Stajich J."/>
            <person name="Eisen M."/>
            <person name="Grigoriev I.V."/>
        </authorList>
    </citation>
    <scope>NUCLEOTIDE SEQUENCE [LARGE SCALE GENOMIC DNA]</scope>
    <source>
        <strain evidence="3">JAM81 / FGSC 10211</strain>
    </source>
</reference>
<protein>
    <submittedName>
        <fullName evidence="2">Uncharacterized protein</fullName>
    </submittedName>
</protein>
<organism evidence="2 3">
    <name type="scientific">Batrachochytrium dendrobatidis (strain JAM81 / FGSC 10211)</name>
    <name type="common">Frog chytrid fungus</name>
    <dbReference type="NCBI Taxonomy" id="684364"/>
    <lineage>
        <taxon>Eukaryota</taxon>
        <taxon>Fungi</taxon>
        <taxon>Fungi incertae sedis</taxon>
        <taxon>Chytridiomycota</taxon>
        <taxon>Chytridiomycota incertae sedis</taxon>
        <taxon>Chytridiomycetes</taxon>
        <taxon>Rhizophydiales</taxon>
        <taxon>Rhizophydiales incertae sedis</taxon>
        <taxon>Batrachochytrium</taxon>
    </lineage>
</organism>
<keyword evidence="3" id="KW-1185">Reference proteome</keyword>
<dbReference type="PANTHER" id="PTHR33675">
    <property type="entry name" value="NUCLEAR RECEPTOR FAMILY 2 GROUP C PROTEIN"/>
    <property type="match status" value="1"/>
</dbReference>
<dbReference type="HOGENOM" id="CLU_839333_0_0_1"/>
<dbReference type="PANTHER" id="PTHR33675:SF1">
    <property type="entry name" value="HOLOCARBOXYLASE SYNTHETASE"/>
    <property type="match status" value="1"/>
</dbReference>
<proteinExistence type="predicted"/>
<feature type="compositionally biased region" description="Basic and acidic residues" evidence="1">
    <location>
        <begin position="193"/>
        <end position="205"/>
    </location>
</feature>
<dbReference type="EMBL" id="GL882879">
    <property type="protein sequence ID" value="EGF84293.1"/>
    <property type="molecule type" value="Genomic_DNA"/>
</dbReference>
<dbReference type="GeneID" id="18237872"/>
<evidence type="ECO:0000256" key="1">
    <source>
        <dbReference type="SAM" id="MobiDB-lite"/>
    </source>
</evidence>
<sequence length="331" mass="35997">MNRNSGSTGLGSINAEGSRANEPNISASGAGFAVDGGQTVMPLPTTIGSSSFCQTGGEAGLTNTFKTAANSVALFYREALAQNKRSFESGYNQCLQDLTEFVTQLHHQQLSSHASKYPPNYSVFLADLMVFMQSRQAQHQSAVGMQPLAPTNQPCSNTAFVQTPSMSQLPCATSTSSSLDTPEYSTSTSLFDGNDKRASFSDTHDSASNTAPDAESLDLQSRQPHSYHHHIQQRLIHQPWLPQTSAINTPGNMSINAPSVSFFAPSLPSLPSSLFPDTCYDNRLTDLHKRRWGYDGDIDVIGRSVASDDYANPDNAGKRFRLRRDERMSDD</sequence>
<dbReference type="Proteomes" id="UP000007241">
    <property type="component" value="Unassembled WGS sequence"/>
</dbReference>
<dbReference type="RefSeq" id="XP_006675501.1">
    <property type="nucleotide sequence ID" value="XM_006675438.1"/>
</dbReference>
<feature type="region of interest" description="Disordered" evidence="1">
    <location>
        <begin position="1"/>
        <end position="24"/>
    </location>
</feature>
<evidence type="ECO:0000313" key="2">
    <source>
        <dbReference type="EMBL" id="EGF84293.1"/>
    </source>
</evidence>
<dbReference type="InParanoid" id="F4NT14"/>
<name>F4NT14_BATDJ</name>
<feature type="region of interest" description="Disordered" evidence="1">
    <location>
        <begin position="171"/>
        <end position="227"/>
    </location>
</feature>
<feature type="compositionally biased region" description="Polar residues" evidence="1">
    <location>
        <begin position="171"/>
        <end position="191"/>
    </location>
</feature>
<feature type="compositionally biased region" description="Polar residues" evidence="1">
    <location>
        <begin position="1"/>
        <end position="11"/>
    </location>
</feature>
<dbReference type="AlphaFoldDB" id="F4NT14"/>
<gene>
    <name evidence="2" type="ORF">BATDEDRAFT_22210</name>
</gene>
<evidence type="ECO:0000313" key="3">
    <source>
        <dbReference type="Proteomes" id="UP000007241"/>
    </source>
</evidence>
<dbReference type="OrthoDB" id="21418at2759"/>
<accession>F4NT14</accession>